<reference evidence="1 2" key="1">
    <citation type="submission" date="2021-12" db="EMBL/GenBank/DDBJ databases">
        <title>Discovery of the Pendulisporaceae a myxobacterial family with distinct sporulation behavior and unique specialized metabolism.</title>
        <authorList>
            <person name="Garcia R."/>
            <person name="Popoff A."/>
            <person name="Bader C.D."/>
            <person name="Loehr J."/>
            <person name="Walesch S."/>
            <person name="Walt C."/>
            <person name="Boldt J."/>
            <person name="Bunk B."/>
            <person name="Haeckl F.J.F.P.J."/>
            <person name="Gunesch A.P."/>
            <person name="Birkelbach J."/>
            <person name="Nuebel U."/>
            <person name="Pietschmann T."/>
            <person name="Bach T."/>
            <person name="Mueller R."/>
        </authorList>
    </citation>
    <scope>NUCLEOTIDE SEQUENCE [LARGE SCALE GENOMIC DNA]</scope>
    <source>
        <strain evidence="1 2">MSr12523</strain>
    </source>
</reference>
<accession>A0ABZ2KK01</accession>
<organism evidence="1 2">
    <name type="scientific">Pendulispora brunnea</name>
    <dbReference type="NCBI Taxonomy" id="2905690"/>
    <lineage>
        <taxon>Bacteria</taxon>
        <taxon>Pseudomonadati</taxon>
        <taxon>Myxococcota</taxon>
        <taxon>Myxococcia</taxon>
        <taxon>Myxococcales</taxon>
        <taxon>Sorangiineae</taxon>
        <taxon>Pendulisporaceae</taxon>
        <taxon>Pendulispora</taxon>
    </lineage>
</organism>
<evidence type="ECO:0000313" key="1">
    <source>
        <dbReference type="EMBL" id="WXA99002.1"/>
    </source>
</evidence>
<name>A0ABZ2KK01_9BACT</name>
<dbReference type="EMBL" id="CP089982">
    <property type="protein sequence ID" value="WXA99002.1"/>
    <property type="molecule type" value="Genomic_DNA"/>
</dbReference>
<evidence type="ECO:0000313" key="2">
    <source>
        <dbReference type="Proteomes" id="UP001379533"/>
    </source>
</evidence>
<sequence>MVTMFRKSKKTPARNSWVNGLAAPSVHHDAGGTFLNNVHEKEPRQNNNKAGNPTISALQGPDLLCEEAHGDLERLHDALARWQDMRAQHQAKPWTWLPATVASEREQRTFVLGNVERAKDLVRAAGLAVEMDLDGQATPIFDTLFDPGIGHKTRPLALAQIQRAMVEFKRSEVRAEGLESKIRRPRKSAPSAAEDTALEQVLRMLRRFPEVARRLGRQHRTRDGFPMNDEYDVQHLLHGLLSVFFDDVRPEEWTPSHAGGSARMDFLLKPQRIVLEAKMPHEGQADRDVANGLLLDMARYGAHPDCGTLICFVYDPEHRIRNPVALERDLARATGPRVVVVVESR</sequence>
<proteinExistence type="predicted"/>
<dbReference type="Pfam" id="PF18742">
    <property type="entry name" value="DpnII-MboI"/>
    <property type="match status" value="1"/>
</dbReference>
<keyword evidence="2" id="KW-1185">Reference proteome</keyword>
<protein>
    <submittedName>
        <fullName evidence="1">Uncharacterized protein</fullName>
    </submittedName>
</protein>
<dbReference type="RefSeq" id="WP_394849632.1">
    <property type="nucleotide sequence ID" value="NZ_CP089982.1"/>
</dbReference>
<gene>
    <name evidence="1" type="ORF">LZC95_19545</name>
</gene>
<dbReference type="Proteomes" id="UP001379533">
    <property type="component" value="Chromosome"/>
</dbReference>